<name>A0A974SQ45_9RHOO</name>
<evidence type="ECO:0000313" key="1">
    <source>
        <dbReference type="EMBL" id="QRJ64433.1"/>
    </source>
</evidence>
<dbReference type="RefSeq" id="WP_203387977.1">
    <property type="nucleotide sequence ID" value="NZ_CP064781.1"/>
</dbReference>
<reference evidence="1" key="1">
    <citation type="submission" date="2020-11" db="EMBL/GenBank/DDBJ databases">
        <title>Azospira restricta DSM 18626 genome sequence.</title>
        <authorList>
            <person name="Moe W.M."/>
        </authorList>
    </citation>
    <scope>NUCLEOTIDE SEQUENCE</scope>
    <source>
        <strain evidence="1">DSM 18626</strain>
    </source>
</reference>
<proteinExistence type="predicted"/>
<keyword evidence="2" id="KW-1185">Reference proteome</keyword>
<organism evidence="1 2">
    <name type="scientific">Azospira restricta</name>
    <dbReference type="NCBI Taxonomy" id="404405"/>
    <lineage>
        <taxon>Bacteria</taxon>
        <taxon>Pseudomonadati</taxon>
        <taxon>Pseudomonadota</taxon>
        <taxon>Betaproteobacteria</taxon>
        <taxon>Rhodocyclales</taxon>
        <taxon>Rhodocyclaceae</taxon>
        <taxon>Azospira</taxon>
    </lineage>
</organism>
<accession>A0A974SQ45</accession>
<gene>
    <name evidence="1" type="ORF">IWH25_03520</name>
</gene>
<dbReference type="AlphaFoldDB" id="A0A974SQ45"/>
<protein>
    <submittedName>
        <fullName evidence="1">Uncharacterized protein</fullName>
    </submittedName>
</protein>
<dbReference type="Proteomes" id="UP000663444">
    <property type="component" value="Chromosome"/>
</dbReference>
<dbReference type="EMBL" id="CP064781">
    <property type="protein sequence ID" value="QRJ64433.1"/>
    <property type="molecule type" value="Genomic_DNA"/>
</dbReference>
<sequence>MQMTASDLAYMKGEAAVRPGDAVASALARAAEFGYLVPGEQRNAFVAGFMETLRRAQV</sequence>
<evidence type="ECO:0000313" key="2">
    <source>
        <dbReference type="Proteomes" id="UP000663444"/>
    </source>
</evidence>
<dbReference type="KEGG" id="ares:IWH25_03520"/>